<dbReference type="GO" id="GO:0005634">
    <property type="term" value="C:nucleus"/>
    <property type="evidence" value="ECO:0007669"/>
    <property type="project" value="TreeGrafter"/>
</dbReference>
<dbReference type="Pfam" id="PF13516">
    <property type="entry name" value="LRR_6"/>
    <property type="match status" value="5"/>
</dbReference>
<evidence type="ECO:0000313" key="7">
    <source>
        <dbReference type="Proteomes" id="UP000256970"/>
    </source>
</evidence>
<dbReference type="PANTHER" id="PTHR24113">
    <property type="entry name" value="RAN GTPASE-ACTIVATING PROTEIN 1"/>
    <property type="match status" value="1"/>
</dbReference>
<dbReference type="STRING" id="3088.A0A383VZW8"/>
<evidence type="ECO:0000256" key="2">
    <source>
        <dbReference type="ARBA" id="ARBA00022468"/>
    </source>
</evidence>
<feature type="compositionally biased region" description="Low complexity" evidence="5">
    <location>
        <begin position="994"/>
        <end position="1026"/>
    </location>
</feature>
<feature type="region of interest" description="Disordered" evidence="5">
    <location>
        <begin position="994"/>
        <end position="1046"/>
    </location>
</feature>
<dbReference type="GO" id="GO:0005829">
    <property type="term" value="C:cytosol"/>
    <property type="evidence" value="ECO:0007669"/>
    <property type="project" value="TreeGrafter"/>
</dbReference>
<evidence type="ECO:0000313" key="6">
    <source>
        <dbReference type="EMBL" id="SZX70429.1"/>
    </source>
</evidence>
<dbReference type="PANTHER" id="PTHR24113:SF12">
    <property type="entry name" value="RAN GTPASE-ACTIVATING PROTEIN 1"/>
    <property type="match status" value="1"/>
</dbReference>
<dbReference type="SUPFAM" id="SSF52047">
    <property type="entry name" value="RNI-like"/>
    <property type="match status" value="2"/>
</dbReference>
<keyword evidence="7" id="KW-1185">Reference proteome</keyword>
<sequence>MMLQAGQVQTADQQSLLTYEQLRTWLQALNITDDGQLVISSESLGMLPSQLPYELLGPLVLAAVDGIIANNQQQLTQPEQQQATNAMQHKLTLHGGAAPPAQSEQRDCRLHHQQRGLQLVGIDLQQPVAAPLTTCMAAYSCLQQLSLQELNIDVCAAKALGSILHSGCSNFSSNGCSTGAAGCSLRSLTLDAVFMCDMAWQALCDGLAAGCELQTIRLLNCLQPASVPALAAALAGCQQLKELDVSYNSLGCVQSSTSSANADGSSSQTVAAADTAWSGLIEALQGCMQLQVLSAVRCSLGPNAAAAAAKLLRAKDCSLTQVNLAHCSSMGAAALSQVVAAAASCCSLQQLDLSSTSLTDAALKPLAQATGSSWISRGAAAGCRGLRRLALGGNCRLSAAAMGQLGRAMASAGQLPGLVELSLAGCASVGDEGAIALADTLAAGGASLRSLNLSGCELTDVAAAALAGLLAPAPVEAPAAAAARFRSPLKWRAAAAAVPTGVRVQLLELRLVDNQITSAGIKSLAKAVSSPSCLQLLDVSFNWVGPQGMQPLAEAAAAAAASNPASAATDCSQQQQQPPAHTLTVLRECLPEYWRVEAAKQAAAHAMAAEVDGEAAQAAGQGASKHSGSPAVGAMSLADSSSCSGSCRSQAGTAGSKALSLSQRGNGGDAAEPQQGEAPDKQLWMFNTLFCHEGGLSRTSSAIAAGVYDGSDDICNHYDDSDDALSDIDSSGSSPVAGGSNSGSPALLSSYHRAEMGAPRAEAALLSRDHHAVAAAAAGVGAAENVVQTVGPESSSGSMEDAPAALPGQPKQLRTADTLYTTTTFGVGPGSPRRDQVRASSGGGATCAALGAAQPAAAAAASVPAVCSPSSKLLPRLPASGSRQSSSSSSSDAGGSAGPAWSGAPGTAPTPGLKTLRTMRRRVSEPAAAGSMRISAPAGAAAAAAAAGSYSPARTNGSAAAVKLPSHKMRSMSDAAEGGCSPVRQVKAVASASLAVSRSRVTPGTESSGSENSTGSAAVAASSDSCALRDCVPTPGRRSALPLVSS</sequence>
<reference evidence="6 7" key="1">
    <citation type="submission" date="2016-10" db="EMBL/GenBank/DDBJ databases">
        <authorList>
            <person name="Cai Z."/>
        </authorList>
    </citation>
    <scope>NUCLEOTIDE SEQUENCE [LARGE SCALE GENOMIC DNA]</scope>
</reference>
<evidence type="ECO:0000256" key="5">
    <source>
        <dbReference type="SAM" id="MobiDB-lite"/>
    </source>
</evidence>
<dbReference type="InterPro" id="IPR001611">
    <property type="entry name" value="Leu-rich_rpt"/>
</dbReference>
<evidence type="ECO:0000256" key="3">
    <source>
        <dbReference type="ARBA" id="ARBA00022614"/>
    </source>
</evidence>
<protein>
    <submittedName>
        <fullName evidence="6">Uncharacterized protein</fullName>
    </submittedName>
</protein>
<dbReference type="InterPro" id="IPR006553">
    <property type="entry name" value="Leu-rich_rpt_Cys-con_subtyp"/>
</dbReference>
<dbReference type="Proteomes" id="UP000256970">
    <property type="component" value="Unassembled WGS sequence"/>
</dbReference>
<dbReference type="GO" id="GO:0006913">
    <property type="term" value="P:nucleocytoplasmic transport"/>
    <property type="evidence" value="ECO:0007669"/>
    <property type="project" value="TreeGrafter"/>
</dbReference>
<dbReference type="InterPro" id="IPR027038">
    <property type="entry name" value="RanGap"/>
</dbReference>
<feature type="region of interest" description="Disordered" evidence="5">
    <location>
        <begin position="789"/>
        <end position="845"/>
    </location>
</feature>
<gene>
    <name evidence="6" type="ORF">BQ4739_LOCUS10644</name>
</gene>
<dbReference type="EMBL" id="FNXT01000989">
    <property type="protein sequence ID" value="SZX70429.1"/>
    <property type="molecule type" value="Genomic_DNA"/>
</dbReference>
<dbReference type="InterPro" id="IPR032675">
    <property type="entry name" value="LRR_dom_sf"/>
</dbReference>
<dbReference type="GO" id="GO:0005930">
    <property type="term" value="C:axoneme"/>
    <property type="evidence" value="ECO:0007669"/>
    <property type="project" value="UniProtKB-SubCell"/>
</dbReference>
<dbReference type="GO" id="GO:0005096">
    <property type="term" value="F:GTPase activator activity"/>
    <property type="evidence" value="ECO:0007669"/>
    <property type="project" value="UniProtKB-KW"/>
</dbReference>
<dbReference type="AlphaFoldDB" id="A0A383VZW8"/>
<organism evidence="6 7">
    <name type="scientific">Tetradesmus obliquus</name>
    <name type="common">Green alga</name>
    <name type="synonym">Acutodesmus obliquus</name>
    <dbReference type="NCBI Taxonomy" id="3088"/>
    <lineage>
        <taxon>Eukaryota</taxon>
        <taxon>Viridiplantae</taxon>
        <taxon>Chlorophyta</taxon>
        <taxon>core chlorophytes</taxon>
        <taxon>Chlorophyceae</taxon>
        <taxon>CS clade</taxon>
        <taxon>Sphaeropleales</taxon>
        <taxon>Scenedesmaceae</taxon>
        <taxon>Tetradesmus</taxon>
    </lineage>
</organism>
<proteinExistence type="predicted"/>
<dbReference type="SMART" id="SM00367">
    <property type="entry name" value="LRR_CC"/>
    <property type="match status" value="4"/>
</dbReference>
<dbReference type="SMART" id="SM00368">
    <property type="entry name" value="LRR_RI"/>
    <property type="match status" value="7"/>
</dbReference>
<name>A0A383VZW8_TETOB</name>
<dbReference type="Gene3D" id="3.80.10.10">
    <property type="entry name" value="Ribonuclease Inhibitor"/>
    <property type="match status" value="4"/>
</dbReference>
<accession>A0A383VZW8</accession>
<feature type="compositionally biased region" description="Low complexity" evidence="5">
    <location>
        <begin position="878"/>
        <end position="912"/>
    </location>
</feature>
<feature type="compositionally biased region" description="Low complexity" evidence="5">
    <location>
        <begin position="815"/>
        <end position="824"/>
    </location>
</feature>
<evidence type="ECO:0000256" key="1">
    <source>
        <dbReference type="ARBA" id="ARBA00004430"/>
    </source>
</evidence>
<keyword evidence="2" id="KW-0343">GTPase activation</keyword>
<dbReference type="GO" id="GO:0031267">
    <property type="term" value="F:small GTPase binding"/>
    <property type="evidence" value="ECO:0007669"/>
    <property type="project" value="TreeGrafter"/>
</dbReference>
<keyword evidence="4" id="KW-0677">Repeat</keyword>
<dbReference type="GO" id="GO:0048471">
    <property type="term" value="C:perinuclear region of cytoplasm"/>
    <property type="evidence" value="ECO:0007669"/>
    <property type="project" value="TreeGrafter"/>
</dbReference>
<feature type="compositionally biased region" description="Polar residues" evidence="5">
    <location>
        <begin position="789"/>
        <end position="798"/>
    </location>
</feature>
<evidence type="ECO:0000256" key="4">
    <source>
        <dbReference type="ARBA" id="ARBA00022737"/>
    </source>
</evidence>
<keyword evidence="3" id="KW-0433">Leucine-rich repeat</keyword>
<feature type="region of interest" description="Disordered" evidence="5">
    <location>
        <begin position="876"/>
        <end position="917"/>
    </location>
</feature>
<comment type="subcellular location">
    <subcellularLocation>
        <location evidence="1">Cytoplasm</location>
        <location evidence="1">Cytoskeleton</location>
        <location evidence="1">Cilium axoneme</location>
    </subcellularLocation>
</comment>